<dbReference type="Pfam" id="PF01738">
    <property type="entry name" value="DLH"/>
    <property type="match status" value="1"/>
</dbReference>
<dbReference type="PANTHER" id="PTHR17630">
    <property type="entry name" value="DIENELACTONE HYDROLASE"/>
    <property type="match status" value="1"/>
</dbReference>
<accession>A0ABQ7JAT8</accession>
<sequence>MTTSNTEKKIKLSENVEAYLYTPTSSYKGGIVFCTDIFGIEQEGTRARAASFAANGYVCVLPDILGNDALTHEQLMQANDALPKWLARHFPTGEEAQTALGLSVSHLEQNFSLKNSAIFMVGVCYGGKALLHALSTLPLREKLSGGMVAHGSFMQPSDIDEIEAPLLLLWAEKDNYFDYKPFVEGINKLQATRKVEGRPPLCGAEDRFKLDIVQEAQHGFWVKSAIEETMQTYASKQMFQWLSKFIAL</sequence>
<protein>
    <recommendedName>
        <fullName evidence="1">Dienelactone hydrolase domain-containing protein</fullName>
    </recommendedName>
</protein>
<dbReference type="SUPFAM" id="SSF53474">
    <property type="entry name" value="alpha/beta-Hydrolases"/>
    <property type="match status" value="1"/>
</dbReference>
<reference evidence="2 3" key="1">
    <citation type="journal article" date="2020" name="bioRxiv">
        <title>Metabolic contributions of an alphaproteobacterial endosymbiont in the apicomplexan Cardiosporidium cionae.</title>
        <authorList>
            <person name="Hunter E.S."/>
            <person name="Paight C.J."/>
            <person name="Lane C.E."/>
        </authorList>
    </citation>
    <scope>NUCLEOTIDE SEQUENCE [LARGE SCALE GENOMIC DNA]</scope>
    <source>
        <strain evidence="2">ESH_2018</strain>
    </source>
</reference>
<proteinExistence type="predicted"/>
<evidence type="ECO:0000313" key="2">
    <source>
        <dbReference type="EMBL" id="KAF8821094.1"/>
    </source>
</evidence>
<organism evidence="2 3">
    <name type="scientific">Cardiosporidium cionae</name>
    <dbReference type="NCBI Taxonomy" id="476202"/>
    <lineage>
        <taxon>Eukaryota</taxon>
        <taxon>Sar</taxon>
        <taxon>Alveolata</taxon>
        <taxon>Apicomplexa</taxon>
        <taxon>Aconoidasida</taxon>
        <taxon>Nephromycida</taxon>
        <taxon>Cardiosporidium</taxon>
    </lineage>
</organism>
<dbReference type="Proteomes" id="UP000823046">
    <property type="component" value="Unassembled WGS sequence"/>
</dbReference>
<comment type="caution">
    <text evidence="2">The sequence shown here is derived from an EMBL/GenBank/DDBJ whole genome shotgun (WGS) entry which is preliminary data.</text>
</comment>
<dbReference type="InterPro" id="IPR029058">
    <property type="entry name" value="AB_hydrolase_fold"/>
</dbReference>
<keyword evidence="3" id="KW-1185">Reference proteome</keyword>
<dbReference type="PANTHER" id="PTHR17630:SF44">
    <property type="entry name" value="PROTEIN AIM2"/>
    <property type="match status" value="1"/>
</dbReference>
<gene>
    <name evidence="2" type="ORF">IE077_002467</name>
</gene>
<dbReference type="EMBL" id="JADAQX010000237">
    <property type="protein sequence ID" value="KAF8821094.1"/>
    <property type="molecule type" value="Genomic_DNA"/>
</dbReference>
<evidence type="ECO:0000259" key="1">
    <source>
        <dbReference type="Pfam" id="PF01738"/>
    </source>
</evidence>
<dbReference type="InterPro" id="IPR002925">
    <property type="entry name" value="Dienelactn_hydro"/>
</dbReference>
<name>A0ABQ7JAT8_9APIC</name>
<evidence type="ECO:0000313" key="3">
    <source>
        <dbReference type="Proteomes" id="UP000823046"/>
    </source>
</evidence>
<dbReference type="Gene3D" id="3.40.50.1820">
    <property type="entry name" value="alpha/beta hydrolase"/>
    <property type="match status" value="1"/>
</dbReference>
<feature type="domain" description="Dienelactone hydrolase" evidence="1">
    <location>
        <begin position="16"/>
        <end position="244"/>
    </location>
</feature>